<dbReference type="InterPro" id="IPR013083">
    <property type="entry name" value="Znf_RING/FYVE/PHD"/>
</dbReference>
<feature type="region of interest" description="Disordered" evidence="9">
    <location>
        <begin position="346"/>
        <end position="370"/>
    </location>
</feature>
<dbReference type="CDD" id="cd16650">
    <property type="entry name" value="SP-RING_PIAS-like"/>
    <property type="match status" value="1"/>
</dbReference>
<evidence type="ECO:0000259" key="10">
    <source>
        <dbReference type="PROSITE" id="PS51044"/>
    </source>
</evidence>
<protein>
    <submittedName>
        <fullName evidence="11">E3 SUMO-protein ligase PIAS2</fullName>
    </submittedName>
</protein>
<keyword evidence="5 8" id="KW-0863">Zinc-finger</keyword>
<organism evidence="11 12">
    <name type="scientific">Orchesella cincta</name>
    <name type="common">Springtail</name>
    <name type="synonym">Podura cincta</name>
    <dbReference type="NCBI Taxonomy" id="48709"/>
    <lineage>
        <taxon>Eukaryota</taxon>
        <taxon>Metazoa</taxon>
        <taxon>Ecdysozoa</taxon>
        <taxon>Arthropoda</taxon>
        <taxon>Hexapoda</taxon>
        <taxon>Collembola</taxon>
        <taxon>Entomobryomorpha</taxon>
        <taxon>Entomobryoidea</taxon>
        <taxon>Orchesellidae</taxon>
        <taxon>Orchesellinae</taxon>
        <taxon>Orchesella</taxon>
    </lineage>
</organism>
<gene>
    <name evidence="11" type="ORF">Ocin01_14102</name>
</gene>
<dbReference type="PANTHER" id="PTHR10782">
    <property type="entry name" value="ZINC FINGER MIZ DOMAIN-CONTAINING PROTEIN"/>
    <property type="match status" value="1"/>
</dbReference>
<dbReference type="GO" id="GO:0016925">
    <property type="term" value="P:protein sumoylation"/>
    <property type="evidence" value="ECO:0007669"/>
    <property type="project" value="UniProtKB-UniPathway"/>
</dbReference>
<dbReference type="AlphaFoldDB" id="A0A1D2MHU9"/>
<dbReference type="Pfam" id="PF02891">
    <property type="entry name" value="zf-MIZ"/>
    <property type="match status" value="1"/>
</dbReference>
<dbReference type="Gene3D" id="2.60.120.780">
    <property type="entry name" value="PINIT domain"/>
    <property type="match status" value="1"/>
</dbReference>
<dbReference type="InterPro" id="IPR038654">
    <property type="entry name" value="PINIT_sf"/>
</dbReference>
<evidence type="ECO:0000313" key="12">
    <source>
        <dbReference type="Proteomes" id="UP000094527"/>
    </source>
</evidence>
<dbReference type="OrthoDB" id="10263264at2759"/>
<dbReference type="STRING" id="48709.A0A1D2MHU9"/>
<dbReference type="GO" id="GO:0008270">
    <property type="term" value="F:zinc ion binding"/>
    <property type="evidence" value="ECO:0007669"/>
    <property type="project" value="UniProtKB-KW"/>
</dbReference>
<dbReference type="InterPro" id="IPR023321">
    <property type="entry name" value="PINIT"/>
</dbReference>
<keyword evidence="6" id="KW-0833">Ubl conjugation pathway</keyword>
<dbReference type="GO" id="GO:0000785">
    <property type="term" value="C:chromatin"/>
    <property type="evidence" value="ECO:0007669"/>
    <property type="project" value="TreeGrafter"/>
</dbReference>
<dbReference type="GO" id="GO:0061665">
    <property type="term" value="F:SUMO ligase activity"/>
    <property type="evidence" value="ECO:0007669"/>
    <property type="project" value="TreeGrafter"/>
</dbReference>
<dbReference type="Proteomes" id="UP000094527">
    <property type="component" value="Unassembled WGS sequence"/>
</dbReference>
<evidence type="ECO:0000256" key="5">
    <source>
        <dbReference type="ARBA" id="ARBA00022771"/>
    </source>
</evidence>
<evidence type="ECO:0000256" key="2">
    <source>
        <dbReference type="ARBA" id="ARBA00005383"/>
    </source>
</evidence>
<dbReference type="GO" id="GO:0003712">
    <property type="term" value="F:transcription coregulator activity"/>
    <property type="evidence" value="ECO:0007669"/>
    <property type="project" value="TreeGrafter"/>
</dbReference>
<evidence type="ECO:0000313" key="11">
    <source>
        <dbReference type="EMBL" id="ODM92580.1"/>
    </source>
</evidence>
<keyword evidence="4" id="KW-0479">Metal-binding</keyword>
<evidence type="ECO:0000256" key="1">
    <source>
        <dbReference type="ARBA" id="ARBA00004718"/>
    </source>
</evidence>
<dbReference type="GO" id="GO:0016874">
    <property type="term" value="F:ligase activity"/>
    <property type="evidence" value="ECO:0007669"/>
    <property type="project" value="UniProtKB-KW"/>
</dbReference>
<accession>A0A1D2MHU9</accession>
<evidence type="ECO:0000256" key="4">
    <source>
        <dbReference type="ARBA" id="ARBA00022723"/>
    </source>
</evidence>
<evidence type="ECO:0000256" key="7">
    <source>
        <dbReference type="ARBA" id="ARBA00022833"/>
    </source>
</evidence>
<evidence type="ECO:0000256" key="3">
    <source>
        <dbReference type="ARBA" id="ARBA00022679"/>
    </source>
</evidence>
<keyword evidence="7" id="KW-0862">Zinc</keyword>
<keyword evidence="3" id="KW-0808">Transferase</keyword>
<reference evidence="11 12" key="1">
    <citation type="journal article" date="2016" name="Genome Biol. Evol.">
        <title>Gene Family Evolution Reflects Adaptation to Soil Environmental Stressors in the Genome of the Collembolan Orchesella cincta.</title>
        <authorList>
            <person name="Faddeeva-Vakhrusheva A."/>
            <person name="Derks M.F."/>
            <person name="Anvar S.Y."/>
            <person name="Agamennone V."/>
            <person name="Suring W."/>
            <person name="Smit S."/>
            <person name="van Straalen N.M."/>
            <person name="Roelofs D."/>
        </authorList>
    </citation>
    <scope>NUCLEOTIDE SEQUENCE [LARGE SCALE GENOMIC DNA]</scope>
    <source>
        <tissue evidence="11">Mixed pool</tissue>
    </source>
</reference>
<dbReference type="PROSITE" id="PS51044">
    <property type="entry name" value="ZF_SP_RING"/>
    <property type="match status" value="1"/>
</dbReference>
<dbReference type="InterPro" id="IPR004181">
    <property type="entry name" value="Znf_MIZ"/>
</dbReference>
<evidence type="ECO:0000256" key="6">
    <source>
        <dbReference type="ARBA" id="ARBA00022786"/>
    </source>
</evidence>
<sequence>METRSCRRVTRQSVQRREVALVAVQPSRRSAKVKKVTPKRAEVNRTQESLLPLPYPVQWRKSPFCEISNVIIEPTMLEAPNTINPPSRVPTYKHAKLSFRLMDLEQSDENLLERSEFHLRICAVRNPGAVGVPQEETVDCYPPNLQVFVNEIEMTTVDQNHANPVNLTSIYARLESFNEICISWVIPPVGDQEDLNPWGYAATVHLVERFTYEDLTSELKLKPGRPAQATIDMIAELIKKRDAGITCPKTVRVSLACPIGKQRIKWPCRSTSCGHLQCFDAVTFLEMSESRPFRMLSCPVCNLPLEFESLETDMYFLTLIPKVSPERGDIVNLHPNGNFSIPVADQNGNRAGVGPSRKRKQASIGGRVQPTPVIEILDDDEIQTNGHPPPQQPKVLSTVTVKNFLRNQNQVKNSTKKPEVVQLD</sequence>
<evidence type="ECO:0000256" key="8">
    <source>
        <dbReference type="PROSITE-ProRule" id="PRU00452"/>
    </source>
</evidence>
<keyword evidence="11" id="KW-0436">Ligase</keyword>
<dbReference type="PANTHER" id="PTHR10782:SF94">
    <property type="entry name" value="SUPPRESSOR OF VARIEGATION 2-10, ISOFORM I"/>
    <property type="match status" value="1"/>
</dbReference>
<proteinExistence type="inferred from homology"/>
<keyword evidence="12" id="KW-1185">Reference proteome</keyword>
<feature type="domain" description="SP-RING-type" evidence="10">
    <location>
        <begin position="241"/>
        <end position="329"/>
    </location>
</feature>
<dbReference type="GO" id="GO:0006357">
    <property type="term" value="P:regulation of transcription by RNA polymerase II"/>
    <property type="evidence" value="ECO:0007669"/>
    <property type="project" value="TreeGrafter"/>
</dbReference>
<dbReference type="UniPathway" id="UPA00886"/>
<dbReference type="Gene3D" id="3.30.40.10">
    <property type="entry name" value="Zinc/RING finger domain, C3HC4 (zinc finger)"/>
    <property type="match status" value="1"/>
</dbReference>
<name>A0A1D2MHU9_ORCCI</name>
<comment type="similarity">
    <text evidence="2">Belongs to the PIAS family.</text>
</comment>
<dbReference type="EMBL" id="LJIJ01001196">
    <property type="protein sequence ID" value="ODM92580.1"/>
    <property type="molecule type" value="Genomic_DNA"/>
</dbReference>
<dbReference type="Pfam" id="PF14324">
    <property type="entry name" value="PINIT"/>
    <property type="match status" value="1"/>
</dbReference>
<comment type="pathway">
    <text evidence="1">Protein modification; protein sumoylation.</text>
</comment>
<comment type="caution">
    <text evidence="11">The sequence shown here is derived from an EMBL/GenBank/DDBJ whole genome shotgun (WGS) entry which is preliminary data.</text>
</comment>
<evidence type="ECO:0000256" key="9">
    <source>
        <dbReference type="SAM" id="MobiDB-lite"/>
    </source>
</evidence>